<dbReference type="GO" id="GO:0005829">
    <property type="term" value="C:cytosol"/>
    <property type="evidence" value="ECO:0007669"/>
    <property type="project" value="TreeGrafter"/>
</dbReference>
<evidence type="ECO:0000256" key="1">
    <source>
        <dbReference type="ARBA" id="ARBA00001298"/>
    </source>
</evidence>
<evidence type="ECO:0000256" key="7">
    <source>
        <dbReference type="RuleBase" id="RU364069"/>
    </source>
</evidence>
<protein>
    <recommendedName>
        <fullName evidence="4 7">dTDP-4-dehydrorhamnose 3,5-epimerase</fullName>
        <ecNumber evidence="3 7">5.1.3.13</ecNumber>
    </recommendedName>
    <alternativeName>
        <fullName evidence="7">Thymidine diphospho-4-keto-rhamnose 3,5-epimerase</fullName>
    </alternativeName>
</protein>
<dbReference type="RefSeq" id="WP_103095958.1">
    <property type="nucleotide sequence ID" value="NZ_LYMM01000031.1"/>
</dbReference>
<name>A0A2K2G146_9SPHN</name>
<evidence type="ECO:0000256" key="4">
    <source>
        <dbReference type="ARBA" id="ARBA00019595"/>
    </source>
</evidence>
<dbReference type="EMBL" id="LYMM01000031">
    <property type="protein sequence ID" value="PNU04763.1"/>
    <property type="molecule type" value="Genomic_DNA"/>
</dbReference>
<feature type="active site" description="Proton acceptor" evidence="5">
    <location>
        <position position="62"/>
    </location>
</feature>
<comment type="function">
    <text evidence="2 7">Catalyzes the epimerization of the C3' and C5'positions of dTDP-6-deoxy-D-xylo-4-hexulose, forming dTDP-6-deoxy-L-lyxo-4-hexulose.</text>
</comment>
<evidence type="ECO:0000256" key="6">
    <source>
        <dbReference type="PIRSR" id="PIRSR600888-3"/>
    </source>
</evidence>
<keyword evidence="9" id="KW-1185">Reference proteome</keyword>
<dbReference type="SUPFAM" id="SSF51182">
    <property type="entry name" value="RmlC-like cupins"/>
    <property type="match status" value="1"/>
</dbReference>
<dbReference type="CDD" id="cd00438">
    <property type="entry name" value="cupin_RmlC"/>
    <property type="match status" value="1"/>
</dbReference>
<dbReference type="GO" id="GO:0000271">
    <property type="term" value="P:polysaccharide biosynthetic process"/>
    <property type="evidence" value="ECO:0007669"/>
    <property type="project" value="TreeGrafter"/>
</dbReference>
<dbReference type="OrthoDB" id="9800680at2"/>
<evidence type="ECO:0000256" key="3">
    <source>
        <dbReference type="ARBA" id="ARBA00012098"/>
    </source>
</evidence>
<comment type="caution">
    <text evidence="8">The sequence shown here is derived from an EMBL/GenBank/DDBJ whole genome shotgun (WGS) entry which is preliminary data.</text>
</comment>
<dbReference type="Proteomes" id="UP000236327">
    <property type="component" value="Unassembled WGS sequence"/>
</dbReference>
<dbReference type="InterPro" id="IPR011051">
    <property type="entry name" value="RmlC_Cupin_sf"/>
</dbReference>
<dbReference type="GO" id="GO:0008830">
    <property type="term" value="F:dTDP-4-dehydrorhamnose 3,5-epimerase activity"/>
    <property type="evidence" value="ECO:0007669"/>
    <property type="project" value="UniProtKB-UniRule"/>
</dbReference>
<dbReference type="Pfam" id="PF00908">
    <property type="entry name" value="dTDP_sugar_isom"/>
    <property type="match status" value="1"/>
</dbReference>
<evidence type="ECO:0000313" key="9">
    <source>
        <dbReference type="Proteomes" id="UP000236327"/>
    </source>
</evidence>
<proteinExistence type="inferred from homology"/>
<dbReference type="InterPro" id="IPR014710">
    <property type="entry name" value="RmlC-like_jellyroll"/>
</dbReference>
<feature type="active site" description="Proton donor" evidence="5">
    <location>
        <position position="132"/>
    </location>
</feature>
<dbReference type="Gene3D" id="2.60.120.10">
    <property type="entry name" value="Jelly Rolls"/>
    <property type="match status" value="1"/>
</dbReference>
<dbReference type="UniPathway" id="UPA00124"/>
<dbReference type="PANTHER" id="PTHR21047">
    <property type="entry name" value="DTDP-6-DEOXY-D-GLUCOSE-3,5 EPIMERASE"/>
    <property type="match status" value="1"/>
</dbReference>
<dbReference type="InterPro" id="IPR000888">
    <property type="entry name" value="RmlC-like"/>
</dbReference>
<comment type="similarity">
    <text evidence="7">Belongs to the dTDP-4-dehydrorhamnose 3,5-epimerase family.</text>
</comment>
<comment type="catalytic activity">
    <reaction evidence="1 7">
        <text>dTDP-4-dehydro-6-deoxy-alpha-D-glucose = dTDP-4-dehydro-beta-L-rhamnose</text>
        <dbReference type="Rhea" id="RHEA:16969"/>
        <dbReference type="ChEBI" id="CHEBI:57649"/>
        <dbReference type="ChEBI" id="CHEBI:62830"/>
        <dbReference type="EC" id="5.1.3.13"/>
    </reaction>
</comment>
<comment type="pathway">
    <text evidence="7">Carbohydrate biosynthesis; dTDP-L-rhamnose biosynthesis.</text>
</comment>
<reference evidence="8 9" key="1">
    <citation type="submission" date="2016-05" db="EMBL/GenBank/DDBJ databases">
        <title>Complete genome sequence of Novosphingobium guangzhouense SA925(T).</title>
        <authorList>
            <person name="Sha S."/>
        </authorList>
    </citation>
    <scope>NUCLEOTIDE SEQUENCE [LARGE SCALE GENOMIC DNA]</scope>
    <source>
        <strain evidence="8 9">SA925</strain>
    </source>
</reference>
<comment type="subunit">
    <text evidence="7">Homodimer.</text>
</comment>
<organism evidence="8 9">
    <name type="scientific">Novosphingobium guangzhouense</name>
    <dbReference type="NCBI Taxonomy" id="1850347"/>
    <lineage>
        <taxon>Bacteria</taxon>
        <taxon>Pseudomonadati</taxon>
        <taxon>Pseudomonadota</taxon>
        <taxon>Alphaproteobacteria</taxon>
        <taxon>Sphingomonadales</taxon>
        <taxon>Sphingomonadaceae</taxon>
        <taxon>Novosphingobium</taxon>
    </lineage>
</organism>
<dbReference type="NCBIfam" id="TIGR01221">
    <property type="entry name" value="rmlC"/>
    <property type="match status" value="1"/>
</dbReference>
<gene>
    <name evidence="8" type="ORF">A8V01_18570</name>
</gene>
<sequence length="190" mass="21379">MKFHRTTLADARLIELDQRGDERGVFARTMCAAEFAAEGLVTTFVQQNMSTSAERGTVRGMHFQLPPHREVKLVRCVRGAILDVIVDIRPGSPSFLQHEGFELSAQNRRQLYVPEGFAHAFQTLTDDVEVSYLVSAAYAPEAERGLRWNDPALAIDWPFPVSVISDKDANWPLLDDPRTDPRITCHEMAV</sequence>
<evidence type="ECO:0000256" key="2">
    <source>
        <dbReference type="ARBA" id="ARBA00001997"/>
    </source>
</evidence>
<dbReference type="AlphaFoldDB" id="A0A2K2G146"/>
<dbReference type="PANTHER" id="PTHR21047:SF2">
    <property type="entry name" value="THYMIDINE DIPHOSPHO-4-KETO-RHAMNOSE 3,5-EPIMERASE"/>
    <property type="match status" value="1"/>
</dbReference>
<accession>A0A2K2G146</accession>
<evidence type="ECO:0000313" key="8">
    <source>
        <dbReference type="EMBL" id="PNU04763.1"/>
    </source>
</evidence>
<evidence type="ECO:0000256" key="5">
    <source>
        <dbReference type="PIRSR" id="PIRSR600888-1"/>
    </source>
</evidence>
<dbReference type="EC" id="5.1.3.13" evidence="3 7"/>
<feature type="site" description="Participates in a stacking interaction with the thymidine ring of dTDP-4-oxo-6-deoxyglucose" evidence="6">
    <location>
        <position position="138"/>
    </location>
</feature>
<dbReference type="GO" id="GO:0019305">
    <property type="term" value="P:dTDP-rhamnose biosynthetic process"/>
    <property type="evidence" value="ECO:0007669"/>
    <property type="project" value="UniProtKB-UniRule"/>
</dbReference>
<keyword evidence="7" id="KW-0413">Isomerase</keyword>